<dbReference type="AlphaFoldDB" id="A0AAF0XP17"/>
<dbReference type="InterPro" id="IPR009072">
    <property type="entry name" value="Histone-fold"/>
</dbReference>
<feature type="domain" description="Transcription factor CBF/NF-Y/archaeal histone" evidence="3">
    <location>
        <begin position="7"/>
        <end position="62"/>
    </location>
</feature>
<dbReference type="GO" id="GO:0046982">
    <property type="term" value="F:protein heterodimerization activity"/>
    <property type="evidence" value="ECO:0007669"/>
    <property type="project" value="InterPro"/>
</dbReference>
<keyword evidence="2" id="KW-0539">Nucleus</keyword>
<dbReference type="SUPFAM" id="SSF47113">
    <property type="entry name" value="Histone-fold"/>
    <property type="match status" value="1"/>
</dbReference>
<evidence type="ECO:0000256" key="1">
    <source>
        <dbReference type="ARBA" id="ARBA00004123"/>
    </source>
</evidence>
<name>A0AAF0XP17_DAUCS</name>
<dbReference type="GO" id="GO:0000978">
    <property type="term" value="F:RNA polymerase II cis-regulatory region sequence-specific DNA binding"/>
    <property type="evidence" value="ECO:0007669"/>
    <property type="project" value="TreeGrafter"/>
</dbReference>
<accession>A0AAF0XP17</accession>
<dbReference type="Gene3D" id="1.10.20.10">
    <property type="entry name" value="Histone, subunit A"/>
    <property type="match status" value="1"/>
</dbReference>
<evidence type="ECO:0000256" key="2">
    <source>
        <dbReference type="ARBA" id="ARBA00023242"/>
    </source>
</evidence>
<evidence type="ECO:0000313" key="4">
    <source>
        <dbReference type="EMBL" id="WOH11636.1"/>
    </source>
</evidence>
<comment type="subcellular location">
    <subcellularLocation>
        <location evidence="1">Nucleus</location>
    </subcellularLocation>
</comment>
<sequence>MKNPFLLARIKKIMRADKDVRMIAGETPVLFTKAIGMFAMDMTLRSWNHTKEDKRRILRSSDKSRNSCL</sequence>
<protein>
    <recommendedName>
        <fullName evidence="3">Transcription factor CBF/NF-Y/archaeal histone domain-containing protein</fullName>
    </recommendedName>
</protein>
<dbReference type="GO" id="GO:0005634">
    <property type="term" value="C:nucleus"/>
    <property type="evidence" value="ECO:0007669"/>
    <property type="project" value="UniProtKB-SubCell"/>
</dbReference>
<organism evidence="4 5">
    <name type="scientific">Daucus carota subsp. sativus</name>
    <name type="common">Carrot</name>
    <dbReference type="NCBI Taxonomy" id="79200"/>
    <lineage>
        <taxon>Eukaryota</taxon>
        <taxon>Viridiplantae</taxon>
        <taxon>Streptophyta</taxon>
        <taxon>Embryophyta</taxon>
        <taxon>Tracheophyta</taxon>
        <taxon>Spermatophyta</taxon>
        <taxon>Magnoliopsida</taxon>
        <taxon>eudicotyledons</taxon>
        <taxon>Gunneridae</taxon>
        <taxon>Pentapetalae</taxon>
        <taxon>asterids</taxon>
        <taxon>campanulids</taxon>
        <taxon>Apiales</taxon>
        <taxon>Apiaceae</taxon>
        <taxon>Apioideae</taxon>
        <taxon>Scandiceae</taxon>
        <taxon>Daucinae</taxon>
        <taxon>Daucus</taxon>
        <taxon>Daucus sect. Daucus</taxon>
    </lineage>
</organism>
<dbReference type="InterPro" id="IPR003958">
    <property type="entry name" value="CBFA_NFYB_domain"/>
</dbReference>
<dbReference type="GO" id="GO:0000981">
    <property type="term" value="F:DNA-binding transcription factor activity, RNA polymerase II-specific"/>
    <property type="evidence" value="ECO:0007669"/>
    <property type="project" value="TreeGrafter"/>
</dbReference>
<dbReference type="PANTHER" id="PTHR10252:SF145">
    <property type="entry name" value="NUCLEAR TRANSCRIPTION FACTOR Y SUBUNIT C-4"/>
    <property type="match status" value="1"/>
</dbReference>
<evidence type="ECO:0000313" key="5">
    <source>
        <dbReference type="Proteomes" id="UP000077755"/>
    </source>
</evidence>
<reference evidence="4" key="1">
    <citation type="journal article" date="2016" name="Nat. Genet.">
        <title>A high-quality carrot genome assembly provides new insights into carotenoid accumulation and asterid genome evolution.</title>
        <authorList>
            <person name="Iorizzo M."/>
            <person name="Ellison S."/>
            <person name="Senalik D."/>
            <person name="Zeng P."/>
            <person name="Satapoomin P."/>
            <person name="Huang J."/>
            <person name="Bowman M."/>
            <person name="Iovene M."/>
            <person name="Sanseverino W."/>
            <person name="Cavagnaro P."/>
            <person name="Yildiz M."/>
            <person name="Macko-Podgorni A."/>
            <person name="Moranska E."/>
            <person name="Grzebelus E."/>
            <person name="Grzebelus D."/>
            <person name="Ashrafi H."/>
            <person name="Zheng Z."/>
            <person name="Cheng S."/>
            <person name="Spooner D."/>
            <person name="Van Deynze A."/>
            <person name="Simon P."/>
        </authorList>
    </citation>
    <scope>NUCLEOTIDE SEQUENCE</scope>
    <source>
        <tissue evidence="4">Leaf</tissue>
    </source>
</reference>
<evidence type="ECO:0000259" key="3">
    <source>
        <dbReference type="Pfam" id="PF00808"/>
    </source>
</evidence>
<proteinExistence type="predicted"/>
<dbReference type="EMBL" id="CP093350">
    <property type="protein sequence ID" value="WOH11636.1"/>
    <property type="molecule type" value="Genomic_DNA"/>
</dbReference>
<reference evidence="4" key="2">
    <citation type="submission" date="2022-03" db="EMBL/GenBank/DDBJ databases">
        <title>Draft title - Genomic analysis of global carrot germplasm unveils the trajectory of domestication and the origin of high carotenoid orange carrot.</title>
        <authorList>
            <person name="Iorizzo M."/>
            <person name="Ellison S."/>
            <person name="Senalik D."/>
            <person name="Macko-Podgorni A."/>
            <person name="Grzebelus D."/>
            <person name="Bostan H."/>
            <person name="Rolling W."/>
            <person name="Curaba J."/>
            <person name="Simon P."/>
        </authorList>
    </citation>
    <scope>NUCLEOTIDE SEQUENCE</scope>
    <source>
        <tissue evidence="4">Leaf</tissue>
    </source>
</reference>
<dbReference type="PANTHER" id="PTHR10252">
    <property type="entry name" value="HISTONE-LIKE TRANSCRIPTION FACTOR CCAAT-RELATED"/>
    <property type="match status" value="1"/>
</dbReference>
<dbReference type="Proteomes" id="UP000077755">
    <property type="component" value="Chromosome 8"/>
</dbReference>
<dbReference type="Pfam" id="PF00808">
    <property type="entry name" value="CBFD_NFYB_HMF"/>
    <property type="match status" value="1"/>
</dbReference>
<dbReference type="InterPro" id="IPR050568">
    <property type="entry name" value="Transcr_DNA_Rep_Reg"/>
</dbReference>
<keyword evidence="5" id="KW-1185">Reference proteome</keyword>
<gene>
    <name evidence="4" type="ORF">DCAR_0831126</name>
</gene>